<dbReference type="PATRIC" id="fig|2746.7.peg.2591"/>
<dbReference type="Gene3D" id="3.20.20.70">
    <property type="entry name" value="Aldolase class I"/>
    <property type="match status" value="1"/>
</dbReference>
<dbReference type="NCBIfam" id="TIGR03550">
    <property type="entry name" value="F420_cofG"/>
    <property type="match status" value="1"/>
</dbReference>
<dbReference type="InterPro" id="IPR013785">
    <property type="entry name" value="Aldolase_TIM"/>
</dbReference>
<dbReference type="EMBL" id="MAJD01000001">
    <property type="protein sequence ID" value="OBX38138.1"/>
    <property type="molecule type" value="Genomic_DNA"/>
</dbReference>
<organism evidence="10 11">
    <name type="scientific">Halomonas elongata</name>
    <dbReference type="NCBI Taxonomy" id="2746"/>
    <lineage>
        <taxon>Bacteria</taxon>
        <taxon>Pseudomonadati</taxon>
        <taxon>Pseudomonadota</taxon>
        <taxon>Gammaproteobacteria</taxon>
        <taxon>Oceanospirillales</taxon>
        <taxon>Halomonadaceae</taxon>
        <taxon>Halomonas</taxon>
    </lineage>
</organism>
<evidence type="ECO:0000256" key="2">
    <source>
        <dbReference type="ARBA" id="ARBA00004712"/>
    </source>
</evidence>
<gene>
    <name evidence="10" type="ORF">A8U91_02524</name>
</gene>
<accession>A0A1B8P7C8</accession>
<dbReference type="InterPro" id="IPR007197">
    <property type="entry name" value="rSAM"/>
</dbReference>
<dbReference type="InterPro" id="IPR034405">
    <property type="entry name" value="F420"/>
</dbReference>
<dbReference type="UniPathway" id="UPA00072"/>
<dbReference type="PROSITE" id="PS51918">
    <property type="entry name" value="RADICAL_SAM"/>
    <property type="match status" value="1"/>
</dbReference>
<evidence type="ECO:0000256" key="8">
    <source>
        <dbReference type="ARBA" id="ARBA00023239"/>
    </source>
</evidence>
<evidence type="ECO:0000313" key="10">
    <source>
        <dbReference type="EMBL" id="OBX38138.1"/>
    </source>
</evidence>
<dbReference type="CDD" id="cd01335">
    <property type="entry name" value="Radical_SAM"/>
    <property type="match status" value="1"/>
</dbReference>
<evidence type="ECO:0000256" key="1">
    <source>
        <dbReference type="ARBA" id="ARBA00001966"/>
    </source>
</evidence>
<reference evidence="10 11" key="1">
    <citation type="submission" date="2016-06" db="EMBL/GenBank/DDBJ databases">
        <title>Genome sequence of halotolerant plant growth promoting strain of Halomonas elongata HEK1 isolated from salterns of Rann of Kutch, Gujarat, India.</title>
        <authorList>
            <person name="Gaba S."/>
            <person name="Singh R.N."/>
            <person name="Abrol S."/>
            <person name="Kaushik R."/>
            <person name="Saxena A.K."/>
        </authorList>
    </citation>
    <scope>NUCLEOTIDE SEQUENCE [LARGE SCALE GENOMIC DNA]</scope>
    <source>
        <strain evidence="10 11">HEK1</strain>
    </source>
</reference>
<comment type="pathway">
    <text evidence="2">Cofactor biosynthesis; coenzyme F0 biosynthesis.</text>
</comment>
<protein>
    <submittedName>
        <fullName evidence="10">FO synthase</fullName>
    </submittedName>
</protein>
<dbReference type="PANTHER" id="PTHR43076">
    <property type="entry name" value="FO SYNTHASE (COFH)"/>
    <property type="match status" value="1"/>
</dbReference>
<dbReference type="InterPro" id="IPR019939">
    <property type="entry name" value="CofG_family"/>
</dbReference>
<evidence type="ECO:0000256" key="7">
    <source>
        <dbReference type="ARBA" id="ARBA00023014"/>
    </source>
</evidence>
<keyword evidence="7" id="KW-0411">Iron-sulfur</keyword>
<evidence type="ECO:0000313" key="11">
    <source>
        <dbReference type="Proteomes" id="UP000092504"/>
    </source>
</evidence>
<evidence type="ECO:0000256" key="5">
    <source>
        <dbReference type="ARBA" id="ARBA00022723"/>
    </source>
</evidence>
<evidence type="ECO:0000256" key="6">
    <source>
        <dbReference type="ARBA" id="ARBA00023004"/>
    </source>
</evidence>
<dbReference type="NCBIfam" id="NF004884">
    <property type="entry name" value="PRK06245.1"/>
    <property type="match status" value="1"/>
</dbReference>
<keyword evidence="8" id="KW-0456">Lyase</keyword>
<comment type="cofactor">
    <cofactor evidence="1">
        <name>[4Fe-4S] cluster</name>
        <dbReference type="ChEBI" id="CHEBI:49883"/>
    </cofactor>
</comment>
<dbReference type="Proteomes" id="UP000092504">
    <property type="component" value="Unassembled WGS sequence"/>
</dbReference>
<sequence>MAVVREGERLGCKEVLFSLGEKPEQRYPEAREALARLGHVSMIDYLIKMCRRVLDETSLLPHVNAGTLSDTDIARLKPVSVSMGMMLENISRRLLQRGQAHYACPDKVPVQRLRTLERAGCHGVPFTTGILIGIGETWEERVDSLQAINAQHRRHGHIQEVIVQNFRAKPGTAMANHPEPDLDDMVRTLVLARLILDPSISLQAPPNLESRFAAYIGAGINDWGGISPLTIDHINPERAWPQIEALRQATARCGYDLEERLAVYPHYLKSPERFLSAPLAERLAGISRDDGLALQQCG</sequence>
<keyword evidence="5" id="KW-0479">Metal-binding</keyword>
<dbReference type="GO" id="GO:0046872">
    <property type="term" value="F:metal ion binding"/>
    <property type="evidence" value="ECO:0007669"/>
    <property type="project" value="UniProtKB-KW"/>
</dbReference>
<dbReference type="HAMAP" id="MF_01611">
    <property type="entry name" value="FO_synth_sub1"/>
    <property type="match status" value="1"/>
</dbReference>
<feature type="domain" description="Radical SAM core" evidence="9">
    <location>
        <begin position="1"/>
        <end position="205"/>
    </location>
</feature>
<dbReference type="SUPFAM" id="SSF102114">
    <property type="entry name" value="Radical SAM enzymes"/>
    <property type="match status" value="1"/>
</dbReference>
<keyword evidence="6" id="KW-0408">Iron</keyword>
<dbReference type="PANTHER" id="PTHR43076:SF15">
    <property type="entry name" value="7,8-DIDEMETHYL-8-HYDROXY-5-DEAZARIBOFLAVIN SYNTHASE"/>
    <property type="match status" value="1"/>
</dbReference>
<dbReference type="InterPro" id="IPR058240">
    <property type="entry name" value="rSAM_sf"/>
</dbReference>
<comment type="caution">
    <text evidence="10">The sequence shown here is derived from an EMBL/GenBank/DDBJ whole genome shotgun (WGS) entry which is preliminary data.</text>
</comment>
<proteinExistence type="inferred from homology"/>
<keyword evidence="3" id="KW-0004">4Fe-4S</keyword>
<keyword evidence="4" id="KW-0949">S-adenosyl-L-methionine</keyword>
<evidence type="ECO:0000256" key="4">
    <source>
        <dbReference type="ARBA" id="ARBA00022691"/>
    </source>
</evidence>
<dbReference type="GO" id="GO:0044689">
    <property type="term" value="F:7,8-didemethyl-8-hydroxy-5-deazariboflavin synthase activity"/>
    <property type="evidence" value="ECO:0007669"/>
    <property type="project" value="TreeGrafter"/>
</dbReference>
<dbReference type="GO" id="GO:0051539">
    <property type="term" value="F:4 iron, 4 sulfur cluster binding"/>
    <property type="evidence" value="ECO:0007669"/>
    <property type="project" value="UniProtKB-KW"/>
</dbReference>
<dbReference type="AlphaFoldDB" id="A0A1B8P7C8"/>
<evidence type="ECO:0000259" key="9">
    <source>
        <dbReference type="PROSITE" id="PS51918"/>
    </source>
</evidence>
<dbReference type="GO" id="GO:0016765">
    <property type="term" value="F:transferase activity, transferring alkyl or aryl (other than methyl) groups"/>
    <property type="evidence" value="ECO:0007669"/>
    <property type="project" value="InterPro"/>
</dbReference>
<evidence type="ECO:0000256" key="3">
    <source>
        <dbReference type="ARBA" id="ARBA00022485"/>
    </source>
</evidence>
<name>A0A1B8P7C8_HALEL</name>